<evidence type="ECO:0000256" key="6">
    <source>
        <dbReference type="SAM" id="Coils"/>
    </source>
</evidence>
<organism evidence="9 10">
    <name type="scientific">Cryptotermes secundus</name>
    <dbReference type="NCBI Taxonomy" id="105785"/>
    <lineage>
        <taxon>Eukaryota</taxon>
        <taxon>Metazoa</taxon>
        <taxon>Ecdysozoa</taxon>
        <taxon>Arthropoda</taxon>
        <taxon>Hexapoda</taxon>
        <taxon>Insecta</taxon>
        <taxon>Pterygota</taxon>
        <taxon>Neoptera</taxon>
        <taxon>Polyneoptera</taxon>
        <taxon>Dictyoptera</taxon>
        <taxon>Blattodea</taxon>
        <taxon>Blattoidea</taxon>
        <taxon>Termitoidae</taxon>
        <taxon>Kalotermitidae</taxon>
        <taxon>Cryptotermitinae</taxon>
        <taxon>Cryptotermes</taxon>
    </lineage>
</organism>
<evidence type="ECO:0000256" key="3">
    <source>
        <dbReference type="ARBA" id="ARBA00022553"/>
    </source>
</evidence>
<evidence type="ECO:0000256" key="1">
    <source>
        <dbReference type="ARBA" id="ARBA00004300"/>
    </source>
</evidence>
<protein>
    <recommendedName>
        <fullName evidence="8">EF-hand domain-containing protein</fullName>
    </recommendedName>
</protein>
<name>A0A2J7PWK3_9NEOP</name>
<dbReference type="GO" id="GO:0034454">
    <property type="term" value="P:microtubule anchoring at centrosome"/>
    <property type="evidence" value="ECO:0007669"/>
    <property type="project" value="TreeGrafter"/>
</dbReference>
<reference evidence="9 10" key="1">
    <citation type="submission" date="2017-12" db="EMBL/GenBank/DDBJ databases">
        <title>Hemimetabolous genomes reveal molecular basis of termite eusociality.</title>
        <authorList>
            <person name="Harrison M.C."/>
            <person name="Jongepier E."/>
            <person name="Robertson H.M."/>
            <person name="Arning N."/>
            <person name="Bitard-Feildel T."/>
            <person name="Chao H."/>
            <person name="Childers C.P."/>
            <person name="Dinh H."/>
            <person name="Doddapaneni H."/>
            <person name="Dugan S."/>
            <person name="Gowin J."/>
            <person name="Greiner C."/>
            <person name="Han Y."/>
            <person name="Hu H."/>
            <person name="Hughes D.S.T."/>
            <person name="Huylmans A.-K."/>
            <person name="Kemena C."/>
            <person name="Kremer L.P.M."/>
            <person name="Lee S.L."/>
            <person name="Lopez-Ezquerra A."/>
            <person name="Mallet L."/>
            <person name="Monroy-Kuhn J.M."/>
            <person name="Moser A."/>
            <person name="Murali S.C."/>
            <person name="Muzny D.M."/>
            <person name="Otani S."/>
            <person name="Piulachs M.-D."/>
            <person name="Poelchau M."/>
            <person name="Qu J."/>
            <person name="Schaub F."/>
            <person name="Wada-Katsumata A."/>
            <person name="Worley K.C."/>
            <person name="Xie Q."/>
            <person name="Ylla G."/>
            <person name="Poulsen M."/>
            <person name="Gibbs R.A."/>
            <person name="Schal C."/>
            <person name="Richards S."/>
            <person name="Belles X."/>
            <person name="Korb J."/>
            <person name="Bornberg-Bauer E."/>
        </authorList>
    </citation>
    <scope>NUCLEOTIDE SEQUENCE [LARGE SCALE GENOMIC DNA]</scope>
    <source>
        <tissue evidence="9">Whole body</tissue>
    </source>
</reference>
<feature type="region of interest" description="Disordered" evidence="7">
    <location>
        <begin position="79"/>
        <end position="132"/>
    </location>
</feature>
<accession>A0A2J7PWK3</accession>
<feature type="region of interest" description="Disordered" evidence="7">
    <location>
        <begin position="816"/>
        <end position="835"/>
    </location>
</feature>
<dbReference type="AlphaFoldDB" id="A0A2J7PWK3"/>
<dbReference type="PANTHER" id="PTHR18905:SF13">
    <property type="entry name" value="NON-CENTROSOMAL MICROTUBULE ARRAY"/>
    <property type="match status" value="1"/>
</dbReference>
<dbReference type="Pfam" id="PF13499">
    <property type="entry name" value="EF-hand_7"/>
    <property type="match status" value="1"/>
</dbReference>
<keyword evidence="3" id="KW-0597">Phosphoprotein</keyword>
<evidence type="ECO:0000313" key="10">
    <source>
        <dbReference type="Proteomes" id="UP000235965"/>
    </source>
</evidence>
<feature type="compositionally biased region" description="Basic and acidic residues" evidence="7">
    <location>
        <begin position="84"/>
        <end position="100"/>
    </location>
</feature>
<evidence type="ECO:0000259" key="8">
    <source>
        <dbReference type="PROSITE" id="PS50222"/>
    </source>
</evidence>
<proteinExistence type="predicted"/>
<dbReference type="SUPFAM" id="SSF47473">
    <property type="entry name" value="EF-hand"/>
    <property type="match status" value="1"/>
</dbReference>
<keyword evidence="4" id="KW-0106">Calcium</keyword>
<dbReference type="Proteomes" id="UP000235965">
    <property type="component" value="Unassembled WGS sequence"/>
</dbReference>
<dbReference type="InterPro" id="IPR018247">
    <property type="entry name" value="EF_Hand_1_Ca_BS"/>
</dbReference>
<dbReference type="SMART" id="SM00054">
    <property type="entry name" value="EFh"/>
    <property type="match status" value="2"/>
</dbReference>
<feature type="coiled-coil region" evidence="6">
    <location>
        <begin position="510"/>
        <end position="636"/>
    </location>
</feature>
<evidence type="ECO:0000313" key="9">
    <source>
        <dbReference type="EMBL" id="PNF20705.1"/>
    </source>
</evidence>
<evidence type="ECO:0000256" key="7">
    <source>
        <dbReference type="SAM" id="MobiDB-lite"/>
    </source>
</evidence>
<dbReference type="PANTHER" id="PTHR18905">
    <property type="entry name" value="NINEIN"/>
    <property type="match status" value="1"/>
</dbReference>
<dbReference type="GO" id="GO:0005813">
    <property type="term" value="C:centrosome"/>
    <property type="evidence" value="ECO:0007669"/>
    <property type="project" value="UniProtKB-SubCell"/>
</dbReference>
<dbReference type="PROSITE" id="PS50222">
    <property type="entry name" value="EF_HAND_2"/>
    <property type="match status" value="2"/>
</dbReference>
<feature type="domain" description="EF-hand" evidence="8">
    <location>
        <begin position="261"/>
        <end position="296"/>
    </location>
</feature>
<feature type="non-terminal residue" evidence="9">
    <location>
        <position position="835"/>
    </location>
</feature>
<dbReference type="PROSITE" id="PS00303">
    <property type="entry name" value="S100_CABP"/>
    <property type="match status" value="1"/>
</dbReference>
<feature type="coiled-coil region" evidence="6">
    <location>
        <begin position="773"/>
        <end position="800"/>
    </location>
</feature>
<evidence type="ECO:0000256" key="5">
    <source>
        <dbReference type="ARBA" id="ARBA00023212"/>
    </source>
</evidence>
<feature type="coiled-coil region" evidence="6">
    <location>
        <begin position="445"/>
        <end position="472"/>
    </location>
</feature>
<dbReference type="InterPro" id="IPR002048">
    <property type="entry name" value="EF_hand_dom"/>
</dbReference>
<keyword evidence="5" id="KW-0206">Cytoskeleton</keyword>
<feature type="domain" description="EF-hand" evidence="8">
    <location>
        <begin position="8"/>
        <end position="43"/>
    </location>
</feature>
<feature type="region of interest" description="Disordered" evidence="7">
    <location>
        <begin position="661"/>
        <end position="695"/>
    </location>
</feature>
<keyword evidence="6" id="KW-0175">Coiled coil</keyword>
<feature type="coiled-coil region" evidence="6">
    <location>
        <begin position="386"/>
        <end position="413"/>
    </location>
</feature>
<dbReference type="Gene3D" id="1.10.238.10">
    <property type="entry name" value="EF-hand"/>
    <property type="match status" value="1"/>
</dbReference>
<evidence type="ECO:0000256" key="2">
    <source>
        <dbReference type="ARBA" id="ARBA00022490"/>
    </source>
</evidence>
<keyword evidence="2" id="KW-0963">Cytoplasm</keyword>
<feature type="compositionally biased region" description="Basic and acidic residues" evidence="7">
    <location>
        <begin position="114"/>
        <end position="128"/>
    </location>
</feature>
<gene>
    <name evidence="9" type="ORF">B7P43_G00317</name>
</gene>
<dbReference type="OrthoDB" id="5799458at2759"/>
<keyword evidence="10" id="KW-1185">Reference proteome</keyword>
<comment type="caution">
    <text evidence="9">The sequence shown here is derived from an EMBL/GenBank/DDBJ whole genome shotgun (WGS) entry which is preliminary data.</text>
</comment>
<sequence>MEGRELDPYEQQLLAVFESCDQDKSGSLDGHGLEQLCEKLQLEEQGFELMKCLLGSSSPNKKVTFAEFRDGLLALLGEDQGEQANRREAGGRGSPEREVSPKFVFGKKKYGRRSRPESTDQDLTVEHDENSEDSDLEIFVPVEDRTKEITMRSVTEASSLEDDEHVKKRKTGIHIQLDSKGTSLAGTQNSGMAEVSVPSWRVKTQLSELCYENAAPTLGHVGENEEECLRAAWERLGVGKHGFLDKGELALVCECIGMEKVAEEVIQQLFEKLDVDCDGRISFDEFLLLFRSGGSWVQPAVPTQVHMGDRKTNRGMLGADFQQCSDNPNEHQTLGSSSDQDPRFLSLDPNSAGLVNAEIIVEMWEAAGIPGPSRLLQDLGFSDSQRLNITELVAVLEEELRSLAEERRNDDAAGARVSSCSPHEILLQATLALYHTEVRCLKLSLEHMSGERDKLRADIMDANQRASLLAQEVDDHHARLEKSSQLQIKLLEQRHAEQLKDLSEQLGSDREQLAVQNLSLEKQVSTLQEEESRLRLQVTTLQSENEVLEKENHNLTEHLSKSEEMRMQLQKELESLAGLQQRLSELEGCHEQEQMQPLLQKLGELQAENTRLRDRNDELTVEVEALTAKLASLKTKKSPVIQPTCEAVDGVTSVEGSGIPCGASATKRRGNSPLALATEDSSEEESPRLGKVRRCCDGSGDSQDASLEAVNMEGLQIHPLGHGESGVETDLDIDDYTDSSFGGECKLKDHHCSEWANSEMLPLVSDRQESELIANLKAYIANLEQELKLKSEKLVVCETERSTLKANLSKKPHCVAVEEPDKQKSVKQMKGQLKQ</sequence>
<comment type="subcellular location">
    <subcellularLocation>
        <location evidence="1">Cytoplasm</location>
        <location evidence="1">Cytoskeleton</location>
        <location evidence="1">Microtubule organizing center</location>
        <location evidence="1">Centrosome</location>
    </subcellularLocation>
</comment>
<dbReference type="GO" id="GO:0005509">
    <property type="term" value="F:calcium ion binding"/>
    <property type="evidence" value="ECO:0007669"/>
    <property type="project" value="InterPro"/>
</dbReference>
<dbReference type="InterPro" id="IPR011992">
    <property type="entry name" value="EF-hand-dom_pair"/>
</dbReference>
<dbReference type="CDD" id="cd00051">
    <property type="entry name" value="EFh"/>
    <property type="match status" value="1"/>
</dbReference>
<dbReference type="PROSITE" id="PS00018">
    <property type="entry name" value="EF_HAND_1"/>
    <property type="match status" value="1"/>
</dbReference>
<evidence type="ECO:0000256" key="4">
    <source>
        <dbReference type="ARBA" id="ARBA00022837"/>
    </source>
</evidence>
<dbReference type="EMBL" id="NEVH01020931">
    <property type="protein sequence ID" value="PNF20705.1"/>
    <property type="molecule type" value="Genomic_DNA"/>
</dbReference>
<dbReference type="InterPro" id="IPR001751">
    <property type="entry name" value="S100/CaBP7/8-like_CS"/>
</dbReference>